<organism evidence="1">
    <name type="scientific">marine sediment metagenome</name>
    <dbReference type="NCBI Taxonomy" id="412755"/>
    <lineage>
        <taxon>unclassified sequences</taxon>
        <taxon>metagenomes</taxon>
        <taxon>ecological metagenomes</taxon>
    </lineage>
</organism>
<evidence type="ECO:0000313" key="1">
    <source>
        <dbReference type="EMBL" id="KKM99302.1"/>
    </source>
</evidence>
<comment type="caution">
    <text evidence="1">The sequence shown here is derived from an EMBL/GenBank/DDBJ whole genome shotgun (WGS) entry which is preliminary data.</text>
</comment>
<dbReference type="AlphaFoldDB" id="A0A0F9Q1P4"/>
<proteinExistence type="predicted"/>
<protein>
    <submittedName>
        <fullName evidence="1">Uncharacterized protein</fullName>
    </submittedName>
</protein>
<accession>A0A0F9Q1P4</accession>
<reference evidence="1" key="1">
    <citation type="journal article" date="2015" name="Nature">
        <title>Complex archaea that bridge the gap between prokaryotes and eukaryotes.</title>
        <authorList>
            <person name="Spang A."/>
            <person name="Saw J.H."/>
            <person name="Jorgensen S.L."/>
            <person name="Zaremba-Niedzwiedzka K."/>
            <person name="Martijn J."/>
            <person name="Lind A.E."/>
            <person name="van Eijk R."/>
            <person name="Schleper C."/>
            <person name="Guy L."/>
            <person name="Ettema T.J."/>
        </authorList>
    </citation>
    <scope>NUCLEOTIDE SEQUENCE</scope>
</reference>
<name>A0A0F9Q1P4_9ZZZZ</name>
<gene>
    <name evidence="1" type="ORF">LCGC14_1149380</name>
</gene>
<sequence>MASIIISVEKPKPIDEGVLDTMFSSSRATSEAVAKFWGMGLASEAELGKVTKTDTGYDVEIKYQTG</sequence>
<dbReference type="EMBL" id="LAZR01005514">
    <property type="protein sequence ID" value="KKM99302.1"/>
    <property type="molecule type" value="Genomic_DNA"/>
</dbReference>